<dbReference type="Gene3D" id="1.20.144.10">
    <property type="entry name" value="Phosphatidic acid phosphatase type 2/haloperoxidase"/>
    <property type="match status" value="1"/>
</dbReference>
<organism evidence="3 4">
    <name type="scientific">Enterovibrio qingdaonensis</name>
    <dbReference type="NCBI Taxonomy" id="2899818"/>
    <lineage>
        <taxon>Bacteria</taxon>
        <taxon>Pseudomonadati</taxon>
        <taxon>Pseudomonadota</taxon>
        <taxon>Gammaproteobacteria</taxon>
        <taxon>Vibrionales</taxon>
        <taxon>Vibrionaceae</taxon>
        <taxon>Enterovibrio</taxon>
    </lineage>
</organism>
<dbReference type="SMART" id="SM00014">
    <property type="entry name" value="acidPPc"/>
    <property type="match status" value="1"/>
</dbReference>
<protein>
    <submittedName>
        <fullName evidence="3">Phosphatase PAP2 family protein</fullName>
    </submittedName>
</protein>
<feature type="transmembrane region" description="Helical" evidence="1">
    <location>
        <begin position="59"/>
        <end position="78"/>
    </location>
</feature>
<name>A0ABT5QQ57_9GAMM</name>
<feature type="domain" description="Phosphatidic acid phosphatase type 2/haloperoxidase" evidence="2">
    <location>
        <begin position="56"/>
        <end position="153"/>
    </location>
</feature>
<evidence type="ECO:0000313" key="4">
    <source>
        <dbReference type="Proteomes" id="UP001149821"/>
    </source>
</evidence>
<dbReference type="InterPro" id="IPR000326">
    <property type="entry name" value="PAP2/HPO"/>
</dbReference>
<evidence type="ECO:0000313" key="3">
    <source>
        <dbReference type="EMBL" id="MDD1783112.1"/>
    </source>
</evidence>
<sequence length="156" mass="16774">MSTLYPLILLASIWLFFFAQLSTSINWQFVSDVGAYGLVTTAIAFPVFYGEWQELQQALLIIACASAIGLLGKLLISAKRPDLSGNDSFPSNHTANAVAASTALMLCYGWFIGLLSYGLAVCVGLGRVKAFKHHWRDVVVGLGVGLVAAVIAVKYM</sequence>
<gene>
    <name evidence="3" type="ORF">LRP49_18240</name>
</gene>
<dbReference type="Proteomes" id="UP001149821">
    <property type="component" value="Unassembled WGS sequence"/>
</dbReference>
<dbReference type="RefSeq" id="WP_274143756.1">
    <property type="nucleotide sequence ID" value="NZ_JAJUBB010000015.1"/>
</dbReference>
<keyword evidence="1" id="KW-0472">Membrane</keyword>
<accession>A0ABT5QQ57</accession>
<keyword evidence="1" id="KW-0812">Transmembrane</keyword>
<comment type="caution">
    <text evidence="3">The sequence shown here is derived from an EMBL/GenBank/DDBJ whole genome shotgun (WGS) entry which is preliminary data.</text>
</comment>
<dbReference type="Pfam" id="PF01569">
    <property type="entry name" value="PAP2"/>
    <property type="match status" value="1"/>
</dbReference>
<feature type="transmembrane region" description="Helical" evidence="1">
    <location>
        <begin position="33"/>
        <end position="52"/>
    </location>
</feature>
<feature type="transmembrane region" description="Helical" evidence="1">
    <location>
        <begin position="98"/>
        <end position="126"/>
    </location>
</feature>
<keyword evidence="1" id="KW-1133">Transmembrane helix</keyword>
<proteinExistence type="predicted"/>
<keyword evidence="4" id="KW-1185">Reference proteome</keyword>
<dbReference type="EMBL" id="JAJUBB010000015">
    <property type="protein sequence ID" value="MDD1783112.1"/>
    <property type="molecule type" value="Genomic_DNA"/>
</dbReference>
<evidence type="ECO:0000259" key="2">
    <source>
        <dbReference type="SMART" id="SM00014"/>
    </source>
</evidence>
<evidence type="ECO:0000256" key="1">
    <source>
        <dbReference type="SAM" id="Phobius"/>
    </source>
</evidence>
<reference evidence="3" key="1">
    <citation type="submission" date="2021-12" db="EMBL/GenBank/DDBJ databases">
        <title>Enterovibrio ZSDZ35 sp. nov. and Enterovibrio ZSDZ42 sp. nov., isolated from coastal seawater in Qingdao.</title>
        <authorList>
            <person name="Zhang P."/>
        </authorList>
    </citation>
    <scope>NUCLEOTIDE SEQUENCE</scope>
    <source>
        <strain evidence="3">ZSDZ35</strain>
    </source>
</reference>
<dbReference type="SUPFAM" id="SSF48317">
    <property type="entry name" value="Acid phosphatase/Vanadium-dependent haloperoxidase"/>
    <property type="match status" value="1"/>
</dbReference>
<dbReference type="InterPro" id="IPR036938">
    <property type="entry name" value="PAP2/HPO_sf"/>
</dbReference>
<feature type="transmembrane region" description="Helical" evidence="1">
    <location>
        <begin position="138"/>
        <end position="155"/>
    </location>
</feature>